<comment type="caution">
    <text evidence="1">The sequence shown here is derived from an EMBL/GenBank/DDBJ whole genome shotgun (WGS) entry which is preliminary data.</text>
</comment>
<protein>
    <submittedName>
        <fullName evidence="1">Uncharacterized protein</fullName>
    </submittedName>
</protein>
<sequence>MGAGAAPSRDEPNGFIRDVSGASLPPRKTSSSVPFVHATLAVRPRRRGTWARPGTAATISTPSPRHAARAAGPQRALPKLGPPSSYFRLRGRRVLDPQSQPTQPARRKVSRAAMGEEIDYYRAVADDLTGRNIRDRLVAQVNCSSVEGPEARRDTPNMSSLSRSTSRSAPMEQADLMRPGYYLFSRLGKLVIDMEQAGNVPIFVLRGYAHSRACTSRAAIRWSSPNGQVQRPAALCSIADWLCRTPERHVARTSPIGRRFGQHGEAIVESASTTGSSAQWYTGHQRLCSSKVAAKGLGQIANNIY</sequence>
<evidence type="ECO:0000313" key="2">
    <source>
        <dbReference type="Proteomes" id="UP001638806"/>
    </source>
</evidence>
<accession>A0ACC4D9Z6</accession>
<proteinExistence type="predicted"/>
<evidence type="ECO:0000313" key="1">
    <source>
        <dbReference type="EMBL" id="KAL3952644.1"/>
    </source>
</evidence>
<dbReference type="EMBL" id="JBGNUJ010000012">
    <property type="protein sequence ID" value="KAL3952644.1"/>
    <property type="molecule type" value="Genomic_DNA"/>
</dbReference>
<dbReference type="Proteomes" id="UP001638806">
    <property type="component" value="Unassembled WGS sequence"/>
</dbReference>
<gene>
    <name evidence="1" type="ORF">ACCO45_012587</name>
</gene>
<keyword evidence="2" id="KW-1185">Reference proteome</keyword>
<organism evidence="1 2">
    <name type="scientific">Purpureocillium lilacinum</name>
    <name type="common">Paecilomyces lilacinus</name>
    <dbReference type="NCBI Taxonomy" id="33203"/>
    <lineage>
        <taxon>Eukaryota</taxon>
        <taxon>Fungi</taxon>
        <taxon>Dikarya</taxon>
        <taxon>Ascomycota</taxon>
        <taxon>Pezizomycotina</taxon>
        <taxon>Sordariomycetes</taxon>
        <taxon>Hypocreomycetidae</taxon>
        <taxon>Hypocreales</taxon>
        <taxon>Ophiocordycipitaceae</taxon>
        <taxon>Purpureocillium</taxon>
    </lineage>
</organism>
<name>A0ACC4D9Z6_PURLI</name>
<reference evidence="1" key="1">
    <citation type="submission" date="2024-12" db="EMBL/GenBank/DDBJ databases">
        <title>Comparative genomics and development of molecular markers within Purpureocillium lilacinum and among Purpureocillium species.</title>
        <authorList>
            <person name="Yeh Z.-Y."/>
            <person name="Ni N.-T."/>
            <person name="Lo P.-H."/>
            <person name="Mushyakhwo K."/>
            <person name="Lin C.-F."/>
            <person name="Nai Y.-S."/>
        </authorList>
    </citation>
    <scope>NUCLEOTIDE SEQUENCE</scope>
    <source>
        <strain evidence="1">NCHU-NPUST-175</strain>
    </source>
</reference>